<dbReference type="InterPro" id="IPR029062">
    <property type="entry name" value="Class_I_gatase-like"/>
</dbReference>
<dbReference type="InterPro" id="IPR052158">
    <property type="entry name" value="INH-QAR"/>
</dbReference>
<keyword evidence="3" id="KW-1185">Reference proteome</keyword>
<dbReference type="Pfam" id="PF01965">
    <property type="entry name" value="DJ-1_PfpI"/>
    <property type="match status" value="1"/>
</dbReference>
<protein>
    <submittedName>
        <fullName evidence="2">DJ-1/PfpI family protein</fullName>
        <ecNumber evidence="2">4.2.1.-</ecNumber>
    </submittedName>
</protein>
<dbReference type="Gene3D" id="3.40.50.880">
    <property type="match status" value="1"/>
</dbReference>
<dbReference type="PANTHER" id="PTHR43130">
    <property type="entry name" value="ARAC-FAMILY TRANSCRIPTIONAL REGULATOR"/>
    <property type="match status" value="1"/>
</dbReference>
<proteinExistence type="predicted"/>
<reference evidence="3" key="1">
    <citation type="journal article" date="2019" name="Int. J. Syst. Evol. Microbiol.">
        <title>The Global Catalogue of Microorganisms (GCM) 10K type strain sequencing project: providing services to taxonomists for standard genome sequencing and annotation.</title>
        <authorList>
            <consortium name="The Broad Institute Genomics Platform"/>
            <consortium name="The Broad Institute Genome Sequencing Center for Infectious Disease"/>
            <person name="Wu L."/>
            <person name="Ma J."/>
        </authorList>
    </citation>
    <scope>NUCLEOTIDE SEQUENCE [LARGE SCALE GENOMIC DNA]</scope>
    <source>
        <strain evidence="3">CCUG 63682</strain>
    </source>
</reference>
<gene>
    <name evidence="2" type="ORF">ACFO5O_13830</name>
</gene>
<evidence type="ECO:0000313" key="2">
    <source>
        <dbReference type="EMBL" id="MFC4723410.1"/>
    </source>
</evidence>
<dbReference type="PANTHER" id="PTHR43130:SF2">
    <property type="entry name" value="DJ-1_PFPI DOMAIN-CONTAINING PROTEIN"/>
    <property type="match status" value="1"/>
</dbReference>
<dbReference type="CDD" id="cd03139">
    <property type="entry name" value="GATase1_PfpI_2"/>
    <property type="match status" value="1"/>
</dbReference>
<accession>A0ABV9N8Z3</accession>
<dbReference type="SUPFAM" id="SSF52317">
    <property type="entry name" value="Class I glutamine amidotransferase-like"/>
    <property type="match status" value="1"/>
</dbReference>
<dbReference type="GO" id="GO:0016829">
    <property type="term" value="F:lyase activity"/>
    <property type="evidence" value="ECO:0007669"/>
    <property type="project" value="UniProtKB-KW"/>
</dbReference>
<dbReference type="Proteomes" id="UP001595953">
    <property type="component" value="Unassembled WGS sequence"/>
</dbReference>
<dbReference type="InterPro" id="IPR002818">
    <property type="entry name" value="DJ-1/PfpI"/>
</dbReference>
<organism evidence="2 3">
    <name type="scientific">Geojedonia litorea</name>
    <dbReference type="NCBI Taxonomy" id="1268269"/>
    <lineage>
        <taxon>Bacteria</taxon>
        <taxon>Pseudomonadati</taxon>
        <taxon>Bacteroidota</taxon>
        <taxon>Flavobacteriia</taxon>
        <taxon>Flavobacteriales</taxon>
        <taxon>Flavobacteriaceae</taxon>
        <taxon>Geojedonia</taxon>
    </lineage>
</organism>
<dbReference type="EC" id="4.2.1.-" evidence="2"/>
<evidence type="ECO:0000259" key="1">
    <source>
        <dbReference type="Pfam" id="PF01965"/>
    </source>
</evidence>
<sequence length="237" mass="26389">MKIVIYIYNGITMLDAIGPYEVLRHMRGAEIYFVAKRKGEIKADSNFVHLNAKYDINEIENADILVIPGSAITFVREMKNKKVLAWINKIDKTTKWTTSVCSGSLILAASGLLKDKEATSHWKPINLLKDLGVTPKRERIVKQGKYLTAAGVSAGIDMALYLSNEIVGETETKAIQLLIEYDPNPIYNSGNISKASNEVIKMAEIKLAKDAKKEIGLMDLLKSGKTLMKIKKMDNTI</sequence>
<evidence type="ECO:0000313" key="3">
    <source>
        <dbReference type="Proteomes" id="UP001595953"/>
    </source>
</evidence>
<name>A0ABV9N8Z3_9FLAO</name>
<feature type="domain" description="DJ-1/PfpI" evidence="1">
    <location>
        <begin position="1"/>
        <end position="162"/>
    </location>
</feature>
<dbReference type="EMBL" id="JBHSGP010000014">
    <property type="protein sequence ID" value="MFC4723410.1"/>
    <property type="molecule type" value="Genomic_DNA"/>
</dbReference>
<keyword evidence="2" id="KW-0456">Lyase</keyword>
<comment type="caution">
    <text evidence="2">The sequence shown here is derived from an EMBL/GenBank/DDBJ whole genome shotgun (WGS) entry which is preliminary data.</text>
</comment>
<dbReference type="RefSeq" id="WP_387964764.1">
    <property type="nucleotide sequence ID" value="NZ_JBHSGP010000014.1"/>
</dbReference>